<evidence type="ECO:0000313" key="1">
    <source>
        <dbReference type="EMBL" id="MBB2986526.1"/>
    </source>
</evidence>
<gene>
    <name evidence="2" type="ORF">DFJ68_2744</name>
    <name evidence="1" type="ORF">FHW14_001680</name>
</gene>
<sequence length="106" mass="11397">MSLDARPTVPSRILGWLRAGYPQGIPVRDYVALLGVLRRQLTDDDISAIATDLALQSDAHDAAVSADDIRDMVREHAFQSATPEDVARVSAALARGGWPLSDDVDA</sequence>
<organism evidence="2 3">
    <name type="scientific">Terracoccus luteus</name>
    <dbReference type="NCBI Taxonomy" id="53356"/>
    <lineage>
        <taxon>Bacteria</taxon>
        <taxon>Bacillati</taxon>
        <taxon>Actinomycetota</taxon>
        <taxon>Actinomycetes</taxon>
        <taxon>Micrococcales</taxon>
        <taxon>Intrasporangiaceae</taxon>
        <taxon>Terracoccus</taxon>
    </lineage>
</organism>
<dbReference type="OrthoDB" id="4350726at2"/>
<dbReference type="Gene3D" id="6.10.140.2080">
    <property type="match status" value="1"/>
</dbReference>
<dbReference type="Proteomes" id="UP000278440">
    <property type="component" value="Unassembled WGS sequence"/>
</dbReference>
<proteinExistence type="predicted"/>
<protein>
    <submittedName>
        <fullName evidence="2">Uncharacterized protein DUF3349</fullName>
    </submittedName>
</protein>
<dbReference type="EMBL" id="JACHVT010000003">
    <property type="protein sequence ID" value="MBB2986526.1"/>
    <property type="molecule type" value="Genomic_DNA"/>
</dbReference>
<dbReference type="EMBL" id="RBXT01000001">
    <property type="protein sequence ID" value="RKT79277.1"/>
    <property type="molecule type" value="Genomic_DNA"/>
</dbReference>
<dbReference type="RefSeq" id="WP_121035383.1">
    <property type="nucleotide sequence ID" value="NZ_JACHVT010000003.1"/>
</dbReference>
<evidence type="ECO:0000313" key="2">
    <source>
        <dbReference type="EMBL" id="RKT79277.1"/>
    </source>
</evidence>
<dbReference type="AlphaFoldDB" id="A0A495XYA7"/>
<evidence type="ECO:0000313" key="4">
    <source>
        <dbReference type="Proteomes" id="UP000590811"/>
    </source>
</evidence>
<reference evidence="2 3" key="1">
    <citation type="submission" date="2018-10" db="EMBL/GenBank/DDBJ databases">
        <title>Sequencing the genomes of 1000 actinobacteria strains.</title>
        <authorList>
            <person name="Klenk H.-P."/>
        </authorList>
    </citation>
    <scope>NUCLEOTIDE SEQUENCE [LARGE SCALE GENOMIC DNA]</scope>
    <source>
        <strain evidence="2 3">DSM 44267</strain>
    </source>
</reference>
<accession>A0A495XYA7</accession>
<evidence type="ECO:0000313" key="3">
    <source>
        <dbReference type="Proteomes" id="UP000278440"/>
    </source>
</evidence>
<name>A0A495XYA7_9MICO</name>
<comment type="caution">
    <text evidence="2">The sequence shown here is derived from an EMBL/GenBank/DDBJ whole genome shotgun (WGS) entry which is preliminary data.</text>
</comment>
<dbReference type="InterPro" id="IPR021784">
    <property type="entry name" value="DUF3349"/>
</dbReference>
<dbReference type="Proteomes" id="UP000590811">
    <property type="component" value="Unassembled WGS sequence"/>
</dbReference>
<reference evidence="1 4" key="2">
    <citation type="submission" date="2020-08" db="EMBL/GenBank/DDBJ databases">
        <title>Genomic Encyclopedia of Type Strains, Phase IV (KMG-V): Genome sequencing to study the core and pangenomes of soil and plant-associated prokaryotes.</title>
        <authorList>
            <person name="Whitman W."/>
        </authorList>
    </citation>
    <scope>NUCLEOTIDE SEQUENCE [LARGE SCALE GENOMIC DNA]</scope>
    <source>
        <strain evidence="1 4">B3ACCR2</strain>
    </source>
</reference>
<dbReference type="Gene3D" id="1.10.10.2390">
    <property type="match status" value="1"/>
</dbReference>
<dbReference type="Pfam" id="PF11829">
    <property type="entry name" value="DUF3349"/>
    <property type="match status" value="1"/>
</dbReference>
<keyword evidence="3" id="KW-1185">Reference proteome</keyword>